<evidence type="ECO:0000313" key="3">
    <source>
        <dbReference type="EMBL" id="GGL47540.1"/>
    </source>
</evidence>
<evidence type="ECO:0000256" key="2">
    <source>
        <dbReference type="SAM" id="SignalP"/>
    </source>
</evidence>
<keyword evidence="4" id="KW-1185">Reference proteome</keyword>
<evidence type="ECO:0000256" key="1">
    <source>
        <dbReference type="SAM" id="MobiDB-lite"/>
    </source>
</evidence>
<feature type="signal peptide" evidence="2">
    <location>
        <begin position="1"/>
        <end position="23"/>
    </location>
</feature>
<name>A0A917S0Z7_9BACL</name>
<gene>
    <name evidence="3" type="ORF">GCM10007968_09550</name>
</gene>
<organism evidence="3 4">
    <name type="scientific">Sporolactobacillus putidus</name>
    <dbReference type="NCBI Taxonomy" id="492735"/>
    <lineage>
        <taxon>Bacteria</taxon>
        <taxon>Bacillati</taxon>
        <taxon>Bacillota</taxon>
        <taxon>Bacilli</taxon>
        <taxon>Bacillales</taxon>
        <taxon>Sporolactobacillaceae</taxon>
        <taxon>Sporolactobacillus</taxon>
    </lineage>
</organism>
<proteinExistence type="predicted"/>
<feature type="compositionally biased region" description="Gly residues" evidence="1">
    <location>
        <begin position="62"/>
        <end position="83"/>
    </location>
</feature>
<comment type="caution">
    <text evidence="3">The sequence shown here is derived from an EMBL/GenBank/DDBJ whole genome shotgun (WGS) entry which is preliminary data.</text>
</comment>
<evidence type="ECO:0000313" key="4">
    <source>
        <dbReference type="Proteomes" id="UP000654670"/>
    </source>
</evidence>
<reference evidence="3" key="2">
    <citation type="submission" date="2020-09" db="EMBL/GenBank/DDBJ databases">
        <authorList>
            <person name="Sun Q."/>
            <person name="Ohkuma M."/>
        </authorList>
    </citation>
    <scope>NUCLEOTIDE SEQUENCE</scope>
    <source>
        <strain evidence="3">JCM 15325</strain>
    </source>
</reference>
<accession>A0A917S0Z7</accession>
<dbReference type="EMBL" id="BMOK01000003">
    <property type="protein sequence ID" value="GGL47540.1"/>
    <property type="molecule type" value="Genomic_DNA"/>
</dbReference>
<feature type="chain" id="PRO_5039631331" description="Lipoprotein" evidence="2">
    <location>
        <begin position="24"/>
        <end position="83"/>
    </location>
</feature>
<dbReference type="Proteomes" id="UP000654670">
    <property type="component" value="Unassembled WGS sequence"/>
</dbReference>
<evidence type="ECO:0008006" key="5">
    <source>
        <dbReference type="Google" id="ProtNLM"/>
    </source>
</evidence>
<sequence>MKISRNKMSMVAASLGLVLVVGGCTPGSTDQGNQKCTQNSKNKKQCEQSSGYHSTFIPTAHPGGGDRGTTGIGAGHADGAVGG</sequence>
<dbReference type="AlphaFoldDB" id="A0A917S0Z7"/>
<feature type="compositionally biased region" description="Polar residues" evidence="1">
    <location>
        <begin position="29"/>
        <end position="40"/>
    </location>
</feature>
<dbReference type="PROSITE" id="PS51257">
    <property type="entry name" value="PROKAR_LIPOPROTEIN"/>
    <property type="match status" value="1"/>
</dbReference>
<feature type="region of interest" description="Disordered" evidence="1">
    <location>
        <begin position="29"/>
        <end position="83"/>
    </location>
</feature>
<protein>
    <recommendedName>
        <fullName evidence="5">Lipoprotein</fullName>
    </recommendedName>
</protein>
<keyword evidence="2" id="KW-0732">Signal</keyword>
<dbReference type="RefSeq" id="WP_188801941.1">
    <property type="nucleotide sequence ID" value="NZ_BMOK01000003.1"/>
</dbReference>
<reference evidence="3" key="1">
    <citation type="journal article" date="2014" name="Int. J. Syst. Evol. Microbiol.">
        <title>Complete genome sequence of Corynebacterium casei LMG S-19264T (=DSM 44701T), isolated from a smear-ripened cheese.</title>
        <authorList>
            <consortium name="US DOE Joint Genome Institute (JGI-PGF)"/>
            <person name="Walter F."/>
            <person name="Albersmeier A."/>
            <person name="Kalinowski J."/>
            <person name="Ruckert C."/>
        </authorList>
    </citation>
    <scope>NUCLEOTIDE SEQUENCE</scope>
    <source>
        <strain evidence="3">JCM 15325</strain>
    </source>
</reference>
<feature type="compositionally biased region" description="Polar residues" evidence="1">
    <location>
        <begin position="47"/>
        <end position="57"/>
    </location>
</feature>